<dbReference type="PANTHER" id="PTHR38459">
    <property type="entry name" value="PROPHAGE BACTOPRENOL-LINKED GLUCOSE TRANSLOCASE HOMOLOG"/>
    <property type="match status" value="1"/>
</dbReference>
<proteinExistence type="inferred from homology"/>
<dbReference type="RefSeq" id="WP_115993920.1">
    <property type="nucleotide sequence ID" value="NZ_QRDY01000010.1"/>
</dbReference>
<evidence type="ECO:0000313" key="8">
    <source>
        <dbReference type="EMBL" id="RED57630.1"/>
    </source>
</evidence>
<name>A0A3D9I7H3_9BACL</name>
<reference evidence="8 9" key="1">
    <citation type="submission" date="2018-07" db="EMBL/GenBank/DDBJ databases">
        <title>Genomic Encyclopedia of Type Strains, Phase III (KMG-III): the genomes of soil and plant-associated and newly described type strains.</title>
        <authorList>
            <person name="Whitman W."/>
        </authorList>
    </citation>
    <scope>NUCLEOTIDE SEQUENCE [LARGE SCALE GENOMIC DNA]</scope>
    <source>
        <strain evidence="8 9">CECT 8236</strain>
    </source>
</reference>
<evidence type="ECO:0000256" key="3">
    <source>
        <dbReference type="ARBA" id="ARBA00022692"/>
    </source>
</evidence>
<gene>
    <name evidence="8" type="ORF">DFP95_110103</name>
</gene>
<dbReference type="Proteomes" id="UP000256869">
    <property type="component" value="Unassembled WGS sequence"/>
</dbReference>
<accession>A0A3D9I7H3</accession>
<feature type="transmembrane region" description="Helical" evidence="6">
    <location>
        <begin position="105"/>
        <end position="123"/>
    </location>
</feature>
<dbReference type="OrthoDB" id="2666802at2"/>
<evidence type="ECO:0000256" key="1">
    <source>
        <dbReference type="ARBA" id="ARBA00004141"/>
    </source>
</evidence>
<feature type="transmembrane region" description="Helical" evidence="6">
    <location>
        <begin position="74"/>
        <end position="93"/>
    </location>
</feature>
<keyword evidence="3 6" id="KW-0812">Transmembrane</keyword>
<feature type="transmembrane region" description="Helical" evidence="6">
    <location>
        <begin position="12"/>
        <end position="34"/>
    </location>
</feature>
<sequence>MIIQTYKVKEVVKFLLIGLANTGITYVVYLGLLLICPYSISYVLSFILGIFISFVLNSLLVFNSNMSIKKLIQFPLVYIIQLLIGWVLMYMFVEKIGLNKEISPLVISAVTIPITFIISKYILTGRLEGKREKE</sequence>
<evidence type="ECO:0000259" key="7">
    <source>
        <dbReference type="Pfam" id="PF04138"/>
    </source>
</evidence>
<comment type="caution">
    <text evidence="8">The sequence shown here is derived from an EMBL/GenBank/DDBJ whole genome shotgun (WGS) entry which is preliminary data.</text>
</comment>
<evidence type="ECO:0000256" key="6">
    <source>
        <dbReference type="SAM" id="Phobius"/>
    </source>
</evidence>
<keyword evidence="9" id="KW-1185">Reference proteome</keyword>
<dbReference type="InterPro" id="IPR007267">
    <property type="entry name" value="GtrA_DPMS_TM"/>
</dbReference>
<evidence type="ECO:0000313" key="9">
    <source>
        <dbReference type="Proteomes" id="UP000256869"/>
    </source>
</evidence>
<evidence type="ECO:0000256" key="2">
    <source>
        <dbReference type="ARBA" id="ARBA00009399"/>
    </source>
</evidence>
<dbReference type="Pfam" id="PF04138">
    <property type="entry name" value="GtrA_DPMS_TM"/>
    <property type="match status" value="1"/>
</dbReference>
<evidence type="ECO:0000256" key="4">
    <source>
        <dbReference type="ARBA" id="ARBA00022989"/>
    </source>
</evidence>
<keyword evidence="5 6" id="KW-0472">Membrane</keyword>
<protein>
    <submittedName>
        <fullName evidence="8">Putative flippase GtrA</fullName>
    </submittedName>
</protein>
<evidence type="ECO:0000256" key="5">
    <source>
        <dbReference type="ARBA" id="ARBA00023136"/>
    </source>
</evidence>
<feature type="domain" description="GtrA/DPMS transmembrane" evidence="7">
    <location>
        <begin position="13"/>
        <end position="122"/>
    </location>
</feature>
<dbReference type="AlphaFoldDB" id="A0A3D9I7H3"/>
<dbReference type="PANTHER" id="PTHR38459:SF1">
    <property type="entry name" value="PROPHAGE BACTOPRENOL-LINKED GLUCOSE TRANSLOCASE HOMOLOG"/>
    <property type="match status" value="1"/>
</dbReference>
<dbReference type="InterPro" id="IPR051401">
    <property type="entry name" value="GtrA_CellWall_Glycosyl"/>
</dbReference>
<feature type="transmembrane region" description="Helical" evidence="6">
    <location>
        <begin position="40"/>
        <end position="62"/>
    </location>
</feature>
<comment type="similarity">
    <text evidence="2">Belongs to the GtrA family.</text>
</comment>
<dbReference type="EMBL" id="QRDY01000010">
    <property type="protein sequence ID" value="RED57630.1"/>
    <property type="molecule type" value="Genomic_DNA"/>
</dbReference>
<comment type="subcellular location">
    <subcellularLocation>
        <location evidence="1">Membrane</location>
        <topology evidence="1">Multi-pass membrane protein</topology>
    </subcellularLocation>
</comment>
<organism evidence="8 9">
    <name type="scientific">Cohnella lupini</name>
    <dbReference type="NCBI Taxonomy" id="1294267"/>
    <lineage>
        <taxon>Bacteria</taxon>
        <taxon>Bacillati</taxon>
        <taxon>Bacillota</taxon>
        <taxon>Bacilli</taxon>
        <taxon>Bacillales</taxon>
        <taxon>Paenibacillaceae</taxon>
        <taxon>Cohnella</taxon>
    </lineage>
</organism>
<keyword evidence="4 6" id="KW-1133">Transmembrane helix</keyword>
<dbReference type="GO" id="GO:0000271">
    <property type="term" value="P:polysaccharide biosynthetic process"/>
    <property type="evidence" value="ECO:0007669"/>
    <property type="project" value="InterPro"/>
</dbReference>
<dbReference type="GO" id="GO:0005886">
    <property type="term" value="C:plasma membrane"/>
    <property type="evidence" value="ECO:0007669"/>
    <property type="project" value="TreeGrafter"/>
</dbReference>